<dbReference type="PANTHER" id="PTHR33526:SF30">
    <property type="entry name" value="DUF4005 DOMAIN-CONTAINING PROTEIN"/>
    <property type="match status" value="1"/>
</dbReference>
<organism evidence="1 2">
    <name type="scientific">Solanum bulbocastanum</name>
    <name type="common">Wild potato</name>
    <dbReference type="NCBI Taxonomy" id="147425"/>
    <lineage>
        <taxon>Eukaryota</taxon>
        <taxon>Viridiplantae</taxon>
        <taxon>Streptophyta</taxon>
        <taxon>Embryophyta</taxon>
        <taxon>Tracheophyta</taxon>
        <taxon>Spermatophyta</taxon>
        <taxon>Magnoliopsida</taxon>
        <taxon>eudicotyledons</taxon>
        <taxon>Gunneridae</taxon>
        <taxon>Pentapetalae</taxon>
        <taxon>asterids</taxon>
        <taxon>lamiids</taxon>
        <taxon>Solanales</taxon>
        <taxon>Solanaceae</taxon>
        <taxon>Solanoideae</taxon>
        <taxon>Solaneae</taxon>
        <taxon>Solanum</taxon>
    </lineage>
</organism>
<dbReference type="PIRSF" id="PIRSF031279">
    <property type="entry name" value="UCP031279"/>
    <property type="match status" value="1"/>
</dbReference>
<dbReference type="InterPro" id="IPR016972">
    <property type="entry name" value="UCP031279"/>
</dbReference>
<dbReference type="AlphaFoldDB" id="A0AAN8T3M2"/>
<reference evidence="1 2" key="1">
    <citation type="submission" date="2024-02" db="EMBL/GenBank/DDBJ databases">
        <title>de novo genome assembly of Solanum bulbocastanum strain 11H21.</title>
        <authorList>
            <person name="Hosaka A.J."/>
        </authorList>
    </citation>
    <scope>NUCLEOTIDE SEQUENCE [LARGE SCALE GENOMIC DNA]</scope>
    <source>
        <tissue evidence="1">Young leaves</tissue>
    </source>
</reference>
<accession>A0AAN8T3M2</accession>
<dbReference type="EMBL" id="JBANQN010000010">
    <property type="protein sequence ID" value="KAK6777916.1"/>
    <property type="molecule type" value="Genomic_DNA"/>
</dbReference>
<keyword evidence="2" id="KW-1185">Reference proteome</keyword>
<dbReference type="Proteomes" id="UP001371456">
    <property type="component" value="Unassembled WGS sequence"/>
</dbReference>
<proteinExistence type="predicted"/>
<protein>
    <submittedName>
        <fullName evidence="1">Uncharacterized protein</fullName>
    </submittedName>
</protein>
<evidence type="ECO:0000313" key="1">
    <source>
        <dbReference type="EMBL" id="KAK6777916.1"/>
    </source>
</evidence>
<evidence type="ECO:0000313" key="2">
    <source>
        <dbReference type="Proteomes" id="UP001371456"/>
    </source>
</evidence>
<sequence length="117" mass="13236">MGTKTKNKLVKYIGAPFKVLGKAREFYMKTMFDCAQQVGQGGSVMSCTVSHRKPQQLPKSTELKKQSTWRSYSTGVGRLGRIDENKPCDFNESDVHNVVYPRSRSHSIVNRGPRSRI</sequence>
<comment type="caution">
    <text evidence="1">The sequence shown here is derived from an EMBL/GenBank/DDBJ whole genome shotgun (WGS) entry which is preliminary data.</text>
</comment>
<dbReference type="PANTHER" id="PTHR33526">
    <property type="entry name" value="OS07G0123800 PROTEIN"/>
    <property type="match status" value="1"/>
</dbReference>
<gene>
    <name evidence="1" type="ORF">RDI58_024634</name>
</gene>
<name>A0AAN8T3M2_SOLBU</name>